<dbReference type="EMBL" id="DS113413">
    <property type="protein sequence ID" value="EAY06853.1"/>
    <property type="molecule type" value="Genomic_DNA"/>
</dbReference>
<gene>
    <name evidence="2" type="ORF">TVAG_340310</name>
</gene>
<dbReference type="Proteomes" id="UP000001542">
    <property type="component" value="Unassembled WGS sequence"/>
</dbReference>
<evidence type="ECO:0000313" key="3">
    <source>
        <dbReference type="Proteomes" id="UP000001542"/>
    </source>
</evidence>
<accession>A2EKE5</accession>
<organism evidence="2 3">
    <name type="scientific">Trichomonas vaginalis (strain ATCC PRA-98 / G3)</name>
    <dbReference type="NCBI Taxonomy" id="412133"/>
    <lineage>
        <taxon>Eukaryota</taxon>
        <taxon>Metamonada</taxon>
        <taxon>Parabasalia</taxon>
        <taxon>Trichomonadida</taxon>
        <taxon>Trichomonadidae</taxon>
        <taxon>Trichomonas</taxon>
    </lineage>
</organism>
<reference evidence="2" key="1">
    <citation type="submission" date="2006-10" db="EMBL/GenBank/DDBJ databases">
        <authorList>
            <person name="Amadeo P."/>
            <person name="Zhao Q."/>
            <person name="Wortman J."/>
            <person name="Fraser-Liggett C."/>
            <person name="Carlton J."/>
        </authorList>
    </citation>
    <scope>NUCLEOTIDE SEQUENCE</scope>
    <source>
        <strain evidence="2">G3</strain>
    </source>
</reference>
<proteinExistence type="predicted"/>
<feature type="coiled-coil region" evidence="1">
    <location>
        <begin position="282"/>
        <end position="334"/>
    </location>
</feature>
<dbReference type="VEuPathDB" id="TrichDB:TVAG_340310"/>
<name>A2EKE5_TRIV3</name>
<protein>
    <submittedName>
        <fullName evidence="2">Uncharacterized protein</fullName>
    </submittedName>
</protein>
<evidence type="ECO:0000313" key="2">
    <source>
        <dbReference type="EMBL" id="EAY06853.1"/>
    </source>
</evidence>
<evidence type="ECO:0000256" key="1">
    <source>
        <dbReference type="SAM" id="Coils"/>
    </source>
</evidence>
<keyword evidence="3" id="KW-1185">Reference proteome</keyword>
<dbReference type="AlphaFoldDB" id="A2EKE5"/>
<dbReference type="SMR" id="A2EKE5"/>
<dbReference type="InParanoid" id="A2EKE5"/>
<keyword evidence="1" id="KW-0175">Coiled coil</keyword>
<sequence length="394" mass="45463">MLRQQYVYSPPKTLPGFTNTRRQSDTALQCAQQDIIKMKKAVLNLEETGNTLLSKIPGDLTKTVDSLMAQTDTLSTRVKDYDPKLIERTFEKLEDMYSYTQKLVDKDCTESEAPEQSTTFINDFSRDIANRLIQETQNLETNISMFIDNQLKTLQKKEKPKLKLQAPVFATTKPIPPKVLKLPRPENGPINNELIKQTNQLDELTKSVTDKSNKYKPSKIKYDSNSVLQQLQEDKTKLSFVKNFLEMYSIESKSAPKEEIQQPEVVAEGKQFVDYRKFEEFKQSAENYIEDMKLNLEDNKQRLTARAEELKMQLMEQQAKLTEFDDVVQALEDKITYLQFKADNILSNTVKNTESAYVVVKGINFYSEELESNANAILSHIEDQSHRLELDLPL</sequence>
<dbReference type="KEGG" id="tva:4764730"/>
<reference evidence="2" key="2">
    <citation type="journal article" date="2007" name="Science">
        <title>Draft genome sequence of the sexually transmitted pathogen Trichomonas vaginalis.</title>
        <authorList>
            <person name="Carlton J.M."/>
            <person name="Hirt R.P."/>
            <person name="Silva J.C."/>
            <person name="Delcher A.L."/>
            <person name="Schatz M."/>
            <person name="Zhao Q."/>
            <person name="Wortman J.R."/>
            <person name="Bidwell S.L."/>
            <person name="Alsmark U.C.M."/>
            <person name="Besteiro S."/>
            <person name="Sicheritz-Ponten T."/>
            <person name="Noel C.J."/>
            <person name="Dacks J.B."/>
            <person name="Foster P.G."/>
            <person name="Simillion C."/>
            <person name="Van de Peer Y."/>
            <person name="Miranda-Saavedra D."/>
            <person name="Barton G.J."/>
            <person name="Westrop G.D."/>
            <person name="Mueller S."/>
            <person name="Dessi D."/>
            <person name="Fiori P.L."/>
            <person name="Ren Q."/>
            <person name="Paulsen I."/>
            <person name="Zhang H."/>
            <person name="Bastida-Corcuera F.D."/>
            <person name="Simoes-Barbosa A."/>
            <person name="Brown M.T."/>
            <person name="Hayes R.D."/>
            <person name="Mukherjee M."/>
            <person name="Okumura C.Y."/>
            <person name="Schneider R."/>
            <person name="Smith A.J."/>
            <person name="Vanacova S."/>
            <person name="Villalvazo M."/>
            <person name="Haas B.J."/>
            <person name="Pertea M."/>
            <person name="Feldblyum T.V."/>
            <person name="Utterback T.R."/>
            <person name="Shu C.L."/>
            <person name="Osoegawa K."/>
            <person name="de Jong P.J."/>
            <person name="Hrdy I."/>
            <person name="Horvathova L."/>
            <person name="Zubacova Z."/>
            <person name="Dolezal P."/>
            <person name="Malik S.B."/>
            <person name="Logsdon J.M. Jr."/>
            <person name="Henze K."/>
            <person name="Gupta A."/>
            <person name="Wang C.C."/>
            <person name="Dunne R.L."/>
            <person name="Upcroft J.A."/>
            <person name="Upcroft P."/>
            <person name="White O."/>
            <person name="Salzberg S.L."/>
            <person name="Tang P."/>
            <person name="Chiu C.-H."/>
            <person name="Lee Y.-S."/>
            <person name="Embley T.M."/>
            <person name="Coombs G.H."/>
            <person name="Mottram J.C."/>
            <person name="Tachezy J."/>
            <person name="Fraser-Liggett C.M."/>
            <person name="Johnson P.J."/>
        </authorList>
    </citation>
    <scope>NUCLEOTIDE SEQUENCE [LARGE SCALE GENOMIC DNA]</scope>
    <source>
        <strain evidence="2">G3</strain>
    </source>
</reference>
<dbReference type="RefSeq" id="XP_001319076.1">
    <property type="nucleotide sequence ID" value="XM_001319041.1"/>
</dbReference>
<dbReference type="VEuPathDB" id="TrichDB:TVAGG3_0979890"/>